<name>A0A178HN46_9HYPH</name>
<feature type="domain" description="Transposase IS116/IS110/IS902 C-terminal" evidence="2">
    <location>
        <begin position="191"/>
        <end position="274"/>
    </location>
</feature>
<dbReference type="Proteomes" id="UP000078389">
    <property type="component" value="Unassembled WGS sequence"/>
</dbReference>
<reference evidence="3 4" key="1">
    <citation type="submission" date="2016-03" db="EMBL/GenBank/DDBJ databases">
        <title>Genome sequencing of Devosia sp. S37.</title>
        <authorList>
            <person name="Mohd Nor M."/>
        </authorList>
    </citation>
    <scope>NUCLEOTIDE SEQUENCE [LARGE SCALE GENOMIC DNA]</scope>
    <source>
        <strain evidence="3 4">S37</strain>
    </source>
</reference>
<dbReference type="Pfam" id="PF02371">
    <property type="entry name" value="Transposase_20"/>
    <property type="match status" value="1"/>
</dbReference>
<protein>
    <submittedName>
        <fullName evidence="3">Uncharacterized protein</fullName>
    </submittedName>
</protein>
<dbReference type="PANTHER" id="PTHR33055:SF13">
    <property type="entry name" value="TRANSPOSASE"/>
    <property type="match status" value="1"/>
</dbReference>
<dbReference type="GO" id="GO:0006313">
    <property type="term" value="P:DNA transposition"/>
    <property type="evidence" value="ECO:0007669"/>
    <property type="project" value="InterPro"/>
</dbReference>
<sequence length="309" mass="33851">MIAEPIVAGIDVSKDRLDVHVLPGSDVLSVDHSPKGLARLAAYLHRLGVERIGLEASGGYERQALNTLAEAGFEVCLVPPARVRALARALGRHAKTDPIDAWMIARYVQLTPGQHDYQPDPARQRLDELAGLRRQLVAERNKLVSRLDIAKDKLVRTLLSRMHIMVQANIARLDREIVDHIRASHLNERYTILMTIPGVGPVLAATLLCDLPELGHATHKQLASLVGVAPHARQSGRTARAGRCSGGRASVRNVLYMATLSALKARVPALRTFYDRLRANGKPFKVAINAAMRKFISILNAIIKQSTVA</sequence>
<dbReference type="GO" id="GO:0003677">
    <property type="term" value="F:DNA binding"/>
    <property type="evidence" value="ECO:0007669"/>
    <property type="project" value="InterPro"/>
</dbReference>
<feature type="non-terminal residue" evidence="3">
    <location>
        <position position="309"/>
    </location>
</feature>
<dbReference type="InterPro" id="IPR047650">
    <property type="entry name" value="Transpos_IS110"/>
</dbReference>
<comment type="caution">
    <text evidence="3">The sequence shown here is derived from an EMBL/GenBank/DDBJ whole genome shotgun (WGS) entry which is preliminary data.</text>
</comment>
<gene>
    <name evidence="3" type="ORF">A3840_18205</name>
</gene>
<keyword evidence="4" id="KW-1185">Reference proteome</keyword>
<evidence type="ECO:0000259" key="1">
    <source>
        <dbReference type="Pfam" id="PF01548"/>
    </source>
</evidence>
<evidence type="ECO:0000313" key="4">
    <source>
        <dbReference type="Proteomes" id="UP000078389"/>
    </source>
</evidence>
<dbReference type="InterPro" id="IPR002525">
    <property type="entry name" value="Transp_IS110-like_N"/>
</dbReference>
<evidence type="ECO:0000313" key="3">
    <source>
        <dbReference type="EMBL" id="OAM73406.1"/>
    </source>
</evidence>
<evidence type="ECO:0000259" key="2">
    <source>
        <dbReference type="Pfam" id="PF02371"/>
    </source>
</evidence>
<dbReference type="Pfam" id="PF01548">
    <property type="entry name" value="DEDD_Tnp_IS110"/>
    <property type="match status" value="1"/>
</dbReference>
<dbReference type="InterPro" id="IPR003346">
    <property type="entry name" value="Transposase_20"/>
</dbReference>
<accession>A0A178HN46</accession>
<dbReference type="AlphaFoldDB" id="A0A178HN46"/>
<dbReference type="NCBIfam" id="NF033542">
    <property type="entry name" value="transpos_IS110"/>
    <property type="match status" value="1"/>
</dbReference>
<dbReference type="OrthoDB" id="8261795at2"/>
<dbReference type="PANTHER" id="PTHR33055">
    <property type="entry name" value="TRANSPOSASE FOR INSERTION SEQUENCE ELEMENT IS1111A"/>
    <property type="match status" value="1"/>
</dbReference>
<proteinExistence type="predicted"/>
<dbReference type="GO" id="GO:0004803">
    <property type="term" value="F:transposase activity"/>
    <property type="evidence" value="ECO:0007669"/>
    <property type="project" value="InterPro"/>
</dbReference>
<dbReference type="RefSeq" id="WP_067460430.1">
    <property type="nucleotide sequence ID" value="NZ_LVVY01000140.1"/>
</dbReference>
<dbReference type="EMBL" id="LVVY01000140">
    <property type="protein sequence ID" value="OAM73406.1"/>
    <property type="molecule type" value="Genomic_DNA"/>
</dbReference>
<feature type="domain" description="Transposase IS110-like N-terminal" evidence="1">
    <location>
        <begin position="8"/>
        <end position="147"/>
    </location>
</feature>
<organism evidence="3 4">
    <name type="scientific">Devosia elaeis</name>
    <dbReference type="NCBI Taxonomy" id="1770058"/>
    <lineage>
        <taxon>Bacteria</taxon>
        <taxon>Pseudomonadati</taxon>
        <taxon>Pseudomonadota</taxon>
        <taxon>Alphaproteobacteria</taxon>
        <taxon>Hyphomicrobiales</taxon>
        <taxon>Devosiaceae</taxon>
        <taxon>Devosia</taxon>
    </lineage>
</organism>